<keyword evidence="4 9" id="KW-0378">Hydrolase</keyword>
<dbReference type="GO" id="GO:0005975">
    <property type="term" value="P:carbohydrate metabolic process"/>
    <property type="evidence" value="ECO:0007669"/>
    <property type="project" value="InterPro"/>
</dbReference>
<comment type="catalytic activity">
    <reaction evidence="1">
        <text>Hydrolysis of terminal non-reducing N-acetyl-D-hexosamine residues in N-acetyl-beta-D-hexosaminides.</text>
        <dbReference type="EC" id="3.2.1.52"/>
    </reaction>
</comment>
<sequence length="767" mass="86856">MLRLITFLTTVLFSFSISAQQNILIIPQPVSLIAHYGTFVIDTKTDIQFQKDNKELKEASKFLIFSINEISGISLVENRHAKKSINLIIRRIKEIGQEGYLLNVTTSSIQIIANNKVGIVYAIQTLLQTLPGIRTNAALNIPCMEVKDYPRFEWRGMHLDVSRHFFSEELVKEYIDLMAKYKMNTFHWHLVDDQGWRIEIKKYPELTRTGAWRVNQLDKIWGSRPQAKEGEVADYGGYYTQKQIKEIVAYAAQRNITIIPEIEMPGHVASAIASYPQLSCSKKPQLPLTGGNYTNISSNYCAGNDSVFIFLQNVLTEVMQLFPSKYIHVGGDEVDKTAWKNCVRCQKRIKDEGLKNEDELQSYFMKRIEKFIVSKKRKMIGWDEILEGGLAPEATVMSWRGETGGIAAAKMNHDVVMTPGSPCYFNHYQAGPEGEPIAIGGMNTLKTVYDYNPIPKELNEKQAKYILGTQANLWTEFITTNEQVQYMILPRMLALAEVSWSQKGARNWNSFNQRLKKSFEYFDEKGYHYCKGNFKVDIHPFSQNGKLKVSLSSEIIDGSIYYTIDGSEPDVTSKKYTSSFTIDSSLTVKAVIAVNGMIMGSKPAMQKFVMHKAVGRDVLYTNPVSKYYMADGINSLTDGVRGTLAANKYWHGFNGKDLIATIDLGELKSVQSISLGCLQRYSDWIFLPQSVKFETSIDGINFIEAGKINNDISVNEKSPLIKDFKILMMKQNIRYVRVTAKILNACPKGHSGEGQPAWLFADEIIVE</sequence>
<keyword evidence="5 9" id="KW-0326">Glycosidase</keyword>
<reference evidence="9" key="1">
    <citation type="submission" date="2016-10" db="EMBL/GenBank/DDBJ databases">
        <title>Sequence of Gallionella enrichment culture.</title>
        <authorList>
            <person name="Poehlein A."/>
            <person name="Muehling M."/>
            <person name="Daniel R."/>
        </authorList>
    </citation>
    <scope>NUCLEOTIDE SEQUENCE</scope>
</reference>
<comment type="similarity">
    <text evidence="2">Belongs to the glycosyl hydrolase 20 family.</text>
</comment>
<dbReference type="InterPro" id="IPR059177">
    <property type="entry name" value="GH29D-like_dom"/>
</dbReference>
<name>A0A1J5SW77_9ZZZZ</name>
<evidence type="ECO:0000256" key="2">
    <source>
        <dbReference type="ARBA" id="ARBA00006285"/>
    </source>
</evidence>
<dbReference type="GO" id="GO:0004563">
    <property type="term" value="F:beta-N-acetylhexosaminidase activity"/>
    <property type="evidence" value="ECO:0007669"/>
    <property type="project" value="UniProtKB-EC"/>
</dbReference>
<feature type="domain" description="Glycoside hydrolase family 20 catalytic" evidence="6">
    <location>
        <begin position="152"/>
        <end position="502"/>
    </location>
</feature>
<dbReference type="SUPFAM" id="SSF51445">
    <property type="entry name" value="(Trans)glycosidases"/>
    <property type="match status" value="1"/>
</dbReference>
<dbReference type="Gene3D" id="2.60.120.260">
    <property type="entry name" value="Galactose-binding domain-like"/>
    <property type="match status" value="1"/>
</dbReference>
<dbReference type="Pfam" id="PF00728">
    <property type="entry name" value="Glyco_hydro_20"/>
    <property type="match status" value="1"/>
</dbReference>
<dbReference type="InterPro" id="IPR029018">
    <property type="entry name" value="Hex-like_dom2"/>
</dbReference>
<dbReference type="SUPFAM" id="SSF55545">
    <property type="entry name" value="beta-N-acetylhexosaminidase-like domain"/>
    <property type="match status" value="1"/>
</dbReference>
<dbReference type="Pfam" id="PF02838">
    <property type="entry name" value="Glyco_hydro_20b"/>
    <property type="match status" value="1"/>
</dbReference>
<dbReference type="EC" id="3.2.1.52" evidence="3"/>
<protein>
    <recommendedName>
        <fullName evidence="3">beta-N-acetylhexosaminidase</fullName>
        <ecNumber evidence="3">3.2.1.52</ecNumber>
    </recommendedName>
</protein>
<feature type="domain" description="GH29D-like beta-sandwich" evidence="8">
    <location>
        <begin position="546"/>
        <end position="598"/>
    </location>
</feature>
<evidence type="ECO:0000313" key="9">
    <source>
        <dbReference type="EMBL" id="OIR12219.1"/>
    </source>
</evidence>
<dbReference type="GO" id="GO:0016020">
    <property type="term" value="C:membrane"/>
    <property type="evidence" value="ECO:0007669"/>
    <property type="project" value="TreeGrafter"/>
</dbReference>
<evidence type="ECO:0000256" key="4">
    <source>
        <dbReference type="ARBA" id="ARBA00022801"/>
    </source>
</evidence>
<dbReference type="AlphaFoldDB" id="A0A1J5SW77"/>
<feature type="domain" description="Beta-hexosaminidase bacterial type N-terminal" evidence="7">
    <location>
        <begin position="25"/>
        <end position="149"/>
    </location>
</feature>
<proteinExistence type="inferred from homology"/>
<dbReference type="PANTHER" id="PTHR22600">
    <property type="entry name" value="BETA-HEXOSAMINIDASE"/>
    <property type="match status" value="1"/>
</dbReference>
<evidence type="ECO:0000259" key="8">
    <source>
        <dbReference type="Pfam" id="PF13290"/>
    </source>
</evidence>
<dbReference type="Gene3D" id="3.20.20.80">
    <property type="entry name" value="Glycosidases"/>
    <property type="match status" value="1"/>
</dbReference>
<dbReference type="InterPro" id="IPR015883">
    <property type="entry name" value="Glyco_hydro_20_cat"/>
</dbReference>
<evidence type="ECO:0000256" key="5">
    <source>
        <dbReference type="ARBA" id="ARBA00023295"/>
    </source>
</evidence>
<dbReference type="EMBL" id="MLJW01000018">
    <property type="protein sequence ID" value="OIR12219.1"/>
    <property type="molecule type" value="Genomic_DNA"/>
</dbReference>
<evidence type="ECO:0000256" key="3">
    <source>
        <dbReference type="ARBA" id="ARBA00012663"/>
    </source>
</evidence>
<evidence type="ECO:0000256" key="1">
    <source>
        <dbReference type="ARBA" id="ARBA00001231"/>
    </source>
</evidence>
<evidence type="ECO:0000259" key="6">
    <source>
        <dbReference type="Pfam" id="PF00728"/>
    </source>
</evidence>
<organism evidence="9">
    <name type="scientific">mine drainage metagenome</name>
    <dbReference type="NCBI Taxonomy" id="410659"/>
    <lineage>
        <taxon>unclassified sequences</taxon>
        <taxon>metagenomes</taxon>
        <taxon>ecological metagenomes</taxon>
    </lineage>
</organism>
<dbReference type="CDD" id="cd06563">
    <property type="entry name" value="GH20_chitobiase-like"/>
    <property type="match status" value="1"/>
</dbReference>
<comment type="caution">
    <text evidence="9">The sequence shown here is derived from an EMBL/GenBank/DDBJ whole genome shotgun (WGS) entry which is preliminary data.</text>
</comment>
<dbReference type="Gene3D" id="3.30.379.10">
    <property type="entry name" value="Chitobiase/beta-hexosaminidase domain 2-like"/>
    <property type="match status" value="1"/>
</dbReference>
<dbReference type="GO" id="GO:0030203">
    <property type="term" value="P:glycosaminoglycan metabolic process"/>
    <property type="evidence" value="ECO:0007669"/>
    <property type="project" value="TreeGrafter"/>
</dbReference>
<accession>A0A1J5SW77</accession>
<gene>
    <name evidence="9" type="primary">exo I_3</name>
    <name evidence="9" type="ORF">GALL_64720</name>
</gene>
<dbReference type="InterPro" id="IPR015882">
    <property type="entry name" value="HEX_bac_N"/>
</dbReference>
<dbReference type="PANTHER" id="PTHR22600:SF57">
    <property type="entry name" value="BETA-N-ACETYLHEXOSAMINIDASE"/>
    <property type="match status" value="1"/>
</dbReference>
<dbReference type="InterPro" id="IPR025705">
    <property type="entry name" value="Beta_hexosaminidase_sua/sub"/>
</dbReference>
<evidence type="ECO:0000259" key="7">
    <source>
        <dbReference type="Pfam" id="PF02838"/>
    </source>
</evidence>
<dbReference type="InterPro" id="IPR017853">
    <property type="entry name" value="GH"/>
</dbReference>
<dbReference type="PRINTS" id="PR00738">
    <property type="entry name" value="GLHYDRLASE20"/>
</dbReference>
<dbReference type="Pfam" id="PF13290">
    <property type="entry name" value="CHB_HEX_C_1"/>
    <property type="match status" value="1"/>
</dbReference>